<evidence type="ECO:0000256" key="1">
    <source>
        <dbReference type="SAM" id="Phobius"/>
    </source>
</evidence>
<feature type="transmembrane region" description="Helical" evidence="1">
    <location>
        <begin position="99"/>
        <end position="120"/>
    </location>
</feature>
<dbReference type="InterPro" id="IPR003848">
    <property type="entry name" value="DUF218"/>
</dbReference>
<comment type="caution">
    <text evidence="3">The sequence shown here is derived from an EMBL/GenBank/DDBJ whole genome shotgun (WGS) entry which is preliminary data.</text>
</comment>
<dbReference type="RefSeq" id="WP_043940616.1">
    <property type="nucleotide sequence ID" value="NZ_JWHT01000010.1"/>
</dbReference>
<dbReference type="InterPro" id="IPR051599">
    <property type="entry name" value="Cell_Envelope_Assoc"/>
</dbReference>
<dbReference type="GO" id="GO:0005886">
    <property type="term" value="C:plasma membrane"/>
    <property type="evidence" value="ECO:0007669"/>
    <property type="project" value="TreeGrafter"/>
</dbReference>
<dbReference type="Proteomes" id="UP000032289">
    <property type="component" value="Unassembled WGS sequence"/>
</dbReference>
<dbReference type="GO" id="GO:0043164">
    <property type="term" value="P:Gram-negative-bacterium-type cell wall biogenesis"/>
    <property type="evidence" value="ECO:0007669"/>
    <property type="project" value="TreeGrafter"/>
</dbReference>
<feature type="transmembrane region" description="Helical" evidence="1">
    <location>
        <begin position="58"/>
        <end position="87"/>
    </location>
</feature>
<sequence>MLFVTLIALLLFVLSGYALWRVINADPRSMWLGVWTLFTLFFAAISITMILVQLGGTGIFAFAMIFALFLAICLFLSVLFDLAVVYYSWQVWRKEYHTLPNLLLPLLFLGLMIFNMIDAMMQHAPAWLAALFIFARVMELYFMLIFVIFLVSAIVYAAVTRKRESDYYVVLGAGLVNGETVGKLLGNRIKAATDAAQRRFDATGVYPTIVFSGGKGGDEKVSEAQAMRDYAVATLNYPADKTLLEDQSRTTRENMRFSRDIISKATGTVEPEFVYFTSEYHVFRAGLQARRFGVMAQGRGGNTPFYYRIPAFIREYIAVLNMHRRLHMAVTGLAFVVALLLMIATFFAK</sequence>
<keyword evidence="1" id="KW-0812">Transmembrane</keyword>
<dbReference type="PANTHER" id="PTHR30336">
    <property type="entry name" value="INNER MEMBRANE PROTEIN, PROBABLE PERMEASE"/>
    <property type="match status" value="1"/>
</dbReference>
<dbReference type="PATRIC" id="fig|137591.24.peg.286"/>
<organism evidence="3 4">
    <name type="scientific">Weissella cibaria</name>
    <dbReference type="NCBI Taxonomy" id="137591"/>
    <lineage>
        <taxon>Bacteria</taxon>
        <taxon>Bacillati</taxon>
        <taxon>Bacillota</taxon>
        <taxon>Bacilli</taxon>
        <taxon>Lactobacillales</taxon>
        <taxon>Lactobacillaceae</taxon>
        <taxon>Weissella</taxon>
    </lineage>
</organism>
<evidence type="ECO:0000259" key="2">
    <source>
        <dbReference type="Pfam" id="PF02698"/>
    </source>
</evidence>
<keyword evidence="1" id="KW-0472">Membrane</keyword>
<dbReference type="PANTHER" id="PTHR30336:SF18">
    <property type="entry name" value="MEMBRANE PROTEIN"/>
    <property type="match status" value="1"/>
</dbReference>
<feature type="transmembrane region" description="Helical" evidence="1">
    <location>
        <begin position="140"/>
        <end position="159"/>
    </location>
</feature>
<dbReference type="EMBL" id="JWHT01000010">
    <property type="protein sequence ID" value="KIU25508.1"/>
    <property type="molecule type" value="Genomic_DNA"/>
</dbReference>
<feature type="transmembrane region" description="Helical" evidence="1">
    <location>
        <begin position="6"/>
        <end position="23"/>
    </location>
</feature>
<evidence type="ECO:0000313" key="3">
    <source>
        <dbReference type="EMBL" id="KIU25508.1"/>
    </source>
</evidence>
<evidence type="ECO:0000313" key="4">
    <source>
        <dbReference type="Proteomes" id="UP000032289"/>
    </source>
</evidence>
<dbReference type="AlphaFoldDB" id="A0A0D1JWA9"/>
<dbReference type="CDD" id="cd06259">
    <property type="entry name" value="YdcF-like"/>
    <property type="match status" value="1"/>
</dbReference>
<dbReference type="Gene3D" id="3.40.50.620">
    <property type="entry name" value="HUPs"/>
    <property type="match status" value="1"/>
</dbReference>
<dbReference type="GO" id="GO:0000270">
    <property type="term" value="P:peptidoglycan metabolic process"/>
    <property type="evidence" value="ECO:0007669"/>
    <property type="project" value="TreeGrafter"/>
</dbReference>
<protein>
    <recommendedName>
        <fullName evidence="2">DUF218 domain-containing protein</fullName>
    </recommendedName>
</protein>
<gene>
    <name evidence="3" type="ORF">ab3b_00291</name>
</gene>
<feature type="domain" description="DUF218" evidence="2">
    <location>
        <begin position="166"/>
        <end position="317"/>
    </location>
</feature>
<reference evidence="3 4" key="1">
    <citation type="journal article" date="2015" name="Microbiology (Mosc.)">
        <title>Genomics of the Weissella cibaria species with an examination of its metabolic traits.</title>
        <authorList>
            <person name="Lynch K.M."/>
            <person name="Lucid A."/>
            <person name="Arendt E.K."/>
            <person name="Sleator R.D."/>
            <person name="Lucey B."/>
            <person name="Coffey A."/>
        </authorList>
    </citation>
    <scope>NUCLEOTIDE SEQUENCE [LARGE SCALE GENOMIC DNA]</scope>
    <source>
        <strain evidence="3 4">AB3b</strain>
    </source>
</reference>
<proteinExistence type="predicted"/>
<dbReference type="InterPro" id="IPR014729">
    <property type="entry name" value="Rossmann-like_a/b/a_fold"/>
</dbReference>
<accession>A0A0D1JWA9</accession>
<keyword evidence="1" id="KW-1133">Transmembrane helix</keyword>
<name>A0A0D1JWA9_9LACO</name>
<feature type="transmembrane region" description="Helical" evidence="1">
    <location>
        <begin position="326"/>
        <end position="348"/>
    </location>
</feature>
<feature type="transmembrane region" description="Helical" evidence="1">
    <location>
        <begin position="30"/>
        <end position="52"/>
    </location>
</feature>
<dbReference type="Pfam" id="PF02698">
    <property type="entry name" value="DUF218"/>
    <property type="match status" value="1"/>
</dbReference>